<dbReference type="InterPro" id="IPR048336">
    <property type="entry name" value="StiP-like"/>
</dbReference>
<accession>A0A6N2YN69</accession>
<dbReference type="RefSeq" id="WP_156685126.1">
    <property type="nucleotide sequence ID" value="NZ_CACRUJ010000001.1"/>
</dbReference>
<dbReference type="AlphaFoldDB" id="A0A6N2YN69"/>
<dbReference type="Pfam" id="PF15608">
    <property type="entry name" value="PELOTA_1"/>
    <property type="match status" value="1"/>
</dbReference>
<dbReference type="InterPro" id="IPR011215">
    <property type="entry name" value="StiP_N"/>
</dbReference>
<sequence>MRFVRTSYPAESVTFLLQDVKGRVPILDTAEREKLNQQGIHYSEMLPLEYAPTKTYMDLYFNSLDQLSFETASATVALAEKLWSSKGPELVLVSLARAGTPIGILVQRYLKARYGVMPPHYSISIIRGKGIDSAAMHYIVDRHAAENIQFIDGWVGKGAINTVLDEACQKLRAQKNFQKLDSELAVLSDPASVTKLYGTRQDFLIPSACLNATVSGLVSRTVKLPTMTEDEFHGAIFYEENLAIDQSNAFLETVEKHFNDCDPNYFSPSSEELNEDFKGIDEVKRIAKDFKIKDINKIKPGVGETTRVLLRRVPDRILIRKDANPKYLQHILQLAEEKQVPVEYYPLEKYNVCGIIKELADL</sequence>
<keyword evidence="3" id="KW-0645">Protease</keyword>
<dbReference type="GO" id="GO:0008233">
    <property type="term" value="F:peptidase activity"/>
    <property type="evidence" value="ECO:0007669"/>
    <property type="project" value="UniProtKB-KW"/>
</dbReference>
<reference evidence="3" key="1">
    <citation type="submission" date="2019-11" db="EMBL/GenBank/DDBJ databases">
        <authorList>
            <person name="Feng L."/>
        </authorList>
    </citation>
    <scope>NUCLEOTIDE SEQUENCE</scope>
    <source>
        <strain evidence="3">SSalivariusLFYP6</strain>
    </source>
</reference>
<dbReference type="EC" id="3.4.22.-" evidence="3"/>
<feature type="domain" description="PELOTA RNA-binding" evidence="2">
    <location>
        <begin position="278"/>
        <end position="358"/>
    </location>
</feature>
<dbReference type="InterPro" id="IPR028157">
    <property type="entry name" value="PELOTA_dom"/>
</dbReference>
<evidence type="ECO:0000259" key="2">
    <source>
        <dbReference type="Pfam" id="PF15608"/>
    </source>
</evidence>
<dbReference type="Gene3D" id="3.30.1330.30">
    <property type="match status" value="1"/>
</dbReference>
<proteinExistence type="predicted"/>
<name>A0A6N2YN69_STRSL</name>
<feature type="domain" description="Cysteine protease StiP N-terminal" evidence="1">
    <location>
        <begin position="7"/>
        <end position="254"/>
    </location>
</feature>
<dbReference type="EMBL" id="CACRUJ010000001">
    <property type="protein sequence ID" value="VYT68321.1"/>
    <property type="molecule type" value="Genomic_DNA"/>
</dbReference>
<evidence type="ECO:0000313" key="3">
    <source>
        <dbReference type="EMBL" id="VYT68321.1"/>
    </source>
</evidence>
<dbReference type="SUPFAM" id="SSF55315">
    <property type="entry name" value="L30e-like"/>
    <property type="match status" value="1"/>
</dbReference>
<evidence type="ECO:0000259" key="1">
    <source>
        <dbReference type="Pfam" id="PF11202"/>
    </source>
</evidence>
<organism evidence="3">
    <name type="scientific">Streptococcus salivarius</name>
    <dbReference type="NCBI Taxonomy" id="1304"/>
    <lineage>
        <taxon>Bacteria</taxon>
        <taxon>Bacillati</taxon>
        <taxon>Bacillota</taxon>
        <taxon>Bacilli</taxon>
        <taxon>Lactobacillales</taxon>
        <taxon>Streptococcaceae</taxon>
        <taxon>Streptococcus</taxon>
    </lineage>
</organism>
<dbReference type="PIRSF" id="PIRSF020979">
    <property type="entry name" value="UCP020979"/>
    <property type="match status" value="1"/>
</dbReference>
<protein>
    <submittedName>
        <fullName evidence="3">Cysteine protease StiP</fullName>
        <ecNumber evidence="3">3.4.22.-</ecNumber>
    </submittedName>
</protein>
<dbReference type="Pfam" id="PF11202">
    <property type="entry name" value="StiP"/>
    <property type="match status" value="1"/>
</dbReference>
<keyword evidence="3" id="KW-0378">Hydrolase</keyword>
<dbReference type="GO" id="GO:0006508">
    <property type="term" value="P:proteolysis"/>
    <property type="evidence" value="ECO:0007669"/>
    <property type="project" value="UniProtKB-KW"/>
</dbReference>
<dbReference type="InterPro" id="IPR029064">
    <property type="entry name" value="Ribosomal_eL30-like_sf"/>
</dbReference>
<gene>
    <name evidence="3" type="primary">stiP</name>
    <name evidence="3" type="ORF">SSLFYP6_00172</name>
</gene>